<dbReference type="PROSITE" id="PS00041">
    <property type="entry name" value="HTH_ARAC_FAMILY_1"/>
    <property type="match status" value="1"/>
</dbReference>
<keyword evidence="1" id="KW-0805">Transcription regulation</keyword>
<dbReference type="PANTHER" id="PTHR47893">
    <property type="entry name" value="REGULATORY PROTEIN PCHR"/>
    <property type="match status" value="1"/>
</dbReference>
<sequence>MAITISRTDYDELWKECNPTPLVSQHSGYCERVEVIPEQLGEGYIRTIQFRGIDLSLFNYHLHHDLYVIEDEGVGASWEFGFNLSGNRHRKRTGESFLEWGAYEATDTSITYANEPILKVDIDLEAPATLFQLIAESLEELPIEIRRCVEDSDEPCFDEANVITPAMRSTLEKILHCSFQGRTRQIYLEGQCLELIALKLEQLKEPGRSPRNSSCSLNLDDIDRIHLAKNIMAEHSDNPPSLMELSRQVGLNDFKLKTGFRQVFGTTVFGYLHQHRMETARQLLAEGRMNVREVAQTVGYASPSSFAEAFRKQFGVNPKSYLLSKKSV</sequence>
<evidence type="ECO:0000313" key="5">
    <source>
        <dbReference type="EMBL" id="NDJ17905.1"/>
    </source>
</evidence>
<evidence type="ECO:0000256" key="1">
    <source>
        <dbReference type="ARBA" id="ARBA00023015"/>
    </source>
</evidence>
<dbReference type="GO" id="GO:0003700">
    <property type="term" value="F:DNA-binding transcription factor activity"/>
    <property type="evidence" value="ECO:0007669"/>
    <property type="project" value="InterPro"/>
</dbReference>
<dbReference type="Pfam" id="PF12833">
    <property type="entry name" value="HTH_18"/>
    <property type="match status" value="1"/>
</dbReference>
<dbReference type="AlphaFoldDB" id="A0A8J7Z269"/>
<evidence type="ECO:0000259" key="4">
    <source>
        <dbReference type="PROSITE" id="PS01124"/>
    </source>
</evidence>
<dbReference type="InterPro" id="IPR018060">
    <property type="entry name" value="HTH_AraC"/>
</dbReference>
<feature type="domain" description="HTH araC/xylS-type" evidence="4">
    <location>
        <begin position="226"/>
        <end position="324"/>
    </location>
</feature>
<accession>A0A8J7Z269</accession>
<protein>
    <submittedName>
        <fullName evidence="5">Helix-turn-helix domain-containing protein</fullName>
    </submittedName>
</protein>
<dbReference type="Proteomes" id="UP000646053">
    <property type="component" value="Unassembled WGS sequence"/>
</dbReference>
<dbReference type="GO" id="GO:0043565">
    <property type="term" value="F:sequence-specific DNA binding"/>
    <property type="evidence" value="ECO:0007669"/>
    <property type="project" value="InterPro"/>
</dbReference>
<dbReference type="PANTHER" id="PTHR47893:SF1">
    <property type="entry name" value="REGULATORY PROTEIN PCHR"/>
    <property type="match status" value="1"/>
</dbReference>
<evidence type="ECO:0000256" key="2">
    <source>
        <dbReference type="ARBA" id="ARBA00023125"/>
    </source>
</evidence>
<evidence type="ECO:0000256" key="3">
    <source>
        <dbReference type="ARBA" id="ARBA00023163"/>
    </source>
</evidence>
<dbReference type="InterPro" id="IPR018062">
    <property type="entry name" value="HTH_AraC-typ_CS"/>
</dbReference>
<keyword evidence="3" id="KW-0804">Transcription</keyword>
<dbReference type="InterPro" id="IPR020449">
    <property type="entry name" value="Tscrpt_reg_AraC-type_HTH"/>
</dbReference>
<dbReference type="PRINTS" id="PR00032">
    <property type="entry name" value="HTHARAC"/>
</dbReference>
<dbReference type="PROSITE" id="PS01124">
    <property type="entry name" value="HTH_ARAC_FAMILY_2"/>
    <property type="match status" value="1"/>
</dbReference>
<proteinExistence type="predicted"/>
<keyword evidence="2" id="KW-0238">DNA-binding</keyword>
<reference evidence="5" key="1">
    <citation type="submission" date="2019-12" db="EMBL/GenBank/DDBJ databases">
        <title>High-Quality draft genome sequences of three cyanobacteria isolated from the limestone walls of the Old Cathedral of Coimbra.</title>
        <authorList>
            <person name="Tiago I."/>
            <person name="Soares F."/>
            <person name="Portugal A."/>
        </authorList>
    </citation>
    <scope>NUCLEOTIDE SEQUENCE</scope>
    <source>
        <strain evidence="5">A</strain>
    </source>
</reference>
<gene>
    <name evidence="5" type="ORF">GS601_11470</name>
</gene>
<organism evidence="5 6">
    <name type="scientific">Myxacorys almedinensis A</name>
    <dbReference type="NCBI Taxonomy" id="2690445"/>
    <lineage>
        <taxon>Bacteria</taxon>
        <taxon>Bacillati</taxon>
        <taxon>Cyanobacteriota</taxon>
        <taxon>Cyanophyceae</taxon>
        <taxon>Leptolyngbyales</taxon>
        <taxon>Leptolyngbyaceae</taxon>
        <taxon>Myxacorys</taxon>
        <taxon>Myxacorys almedinensis</taxon>
    </lineage>
</organism>
<dbReference type="SUPFAM" id="SSF46689">
    <property type="entry name" value="Homeodomain-like"/>
    <property type="match status" value="2"/>
</dbReference>
<dbReference type="SMART" id="SM00342">
    <property type="entry name" value="HTH_ARAC"/>
    <property type="match status" value="1"/>
</dbReference>
<dbReference type="Gene3D" id="1.10.10.60">
    <property type="entry name" value="Homeodomain-like"/>
    <property type="match status" value="2"/>
</dbReference>
<evidence type="ECO:0000313" key="6">
    <source>
        <dbReference type="Proteomes" id="UP000646053"/>
    </source>
</evidence>
<comment type="caution">
    <text evidence="5">The sequence shown here is derived from an EMBL/GenBank/DDBJ whole genome shotgun (WGS) entry which is preliminary data.</text>
</comment>
<dbReference type="EMBL" id="WVIE01000011">
    <property type="protein sequence ID" value="NDJ17905.1"/>
    <property type="molecule type" value="Genomic_DNA"/>
</dbReference>
<dbReference type="RefSeq" id="WP_162423419.1">
    <property type="nucleotide sequence ID" value="NZ_WVIE01000011.1"/>
</dbReference>
<keyword evidence="6" id="KW-1185">Reference proteome</keyword>
<dbReference type="InterPro" id="IPR053142">
    <property type="entry name" value="PchR_regulatory_protein"/>
</dbReference>
<name>A0A8J7Z269_9CYAN</name>
<dbReference type="InterPro" id="IPR009057">
    <property type="entry name" value="Homeodomain-like_sf"/>
</dbReference>